<dbReference type="EMBL" id="GBXM01051836">
    <property type="protein sequence ID" value="JAH56741.1"/>
    <property type="molecule type" value="Transcribed_RNA"/>
</dbReference>
<accession>A0A0E9TT92</accession>
<reference evidence="1" key="2">
    <citation type="journal article" date="2015" name="Fish Shellfish Immunol.">
        <title>Early steps in the European eel (Anguilla anguilla)-Vibrio vulnificus interaction in the gills: Role of the RtxA13 toxin.</title>
        <authorList>
            <person name="Callol A."/>
            <person name="Pajuelo D."/>
            <person name="Ebbesson L."/>
            <person name="Teles M."/>
            <person name="MacKenzie S."/>
            <person name="Amaro C."/>
        </authorList>
    </citation>
    <scope>NUCLEOTIDE SEQUENCE</scope>
</reference>
<name>A0A0E9TT92_ANGAN</name>
<sequence length="79" mass="9166">MCSWNNILPDACYKGLAWPGHLFGLQCRTTCLVRNIRNPLYRTDTVCLQTTNSKHYELACIAKVKYNKLYNLLPMMILL</sequence>
<organism evidence="1">
    <name type="scientific">Anguilla anguilla</name>
    <name type="common">European freshwater eel</name>
    <name type="synonym">Muraena anguilla</name>
    <dbReference type="NCBI Taxonomy" id="7936"/>
    <lineage>
        <taxon>Eukaryota</taxon>
        <taxon>Metazoa</taxon>
        <taxon>Chordata</taxon>
        <taxon>Craniata</taxon>
        <taxon>Vertebrata</taxon>
        <taxon>Euteleostomi</taxon>
        <taxon>Actinopterygii</taxon>
        <taxon>Neopterygii</taxon>
        <taxon>Teleostei</taxon>
        <taxon>Anguilliformes</taxon>
        <taxon>Anguillidae</taxon>
        <taxon>Anguilla</taxon>
    </lineage>
</organism>
<proteinExistence type="predicted"/>
<reference evidence="1" key="1">
    <citation type="submission" date="2014-11" db="EMBL/GenBank/DDBJ databases">
        <authorList>
            <person name="Amaro Gonzalez C."/>
        </authorList>
    </citation>
    <scope>NUCLEOTIDE SEQUENCE</scope>
</reference>
<evidence type="ECO:0000313" key="1">
    <source>
        <dbReference type="EMBL" id="JAH56741.1"/>
    </source>
</evidence>
<dbReference type="AlphaFoldDB" id="A0A0E9TT92"/>
<protein>
    <submittedName>
        <fullName evidence="1">Uncharacterized protein</fullName>
    </submittedName>
</protein>